<evidence type="ECO:0000256" key="7">
    <source>
        <dbReference type="SAM" id="Phobius"/>
    </source>
</evidence>
<dbReference type="InterPro" id="IPR003663">
    <property type="entry name" value="Sugar/inositol_transpt"/>
</dbReference>
<feature type="transmembrane region" description="Helical" evidence="7">
    <location>
        <begin position="148"/>
        <end position="169"/>
    </location>
</feature>
<protein>
    <recommendedName>
        <fullName evidence="8">Major facilitator superfamily (MFS) profile domain-containing protein</fullName>
    </recommendedName>
</protein>
<feature type="transmembrane region" description="Helical" evidence="7">
    <location>
        <begin position="87"/>
        <end position="104"/>
    </location>
</feature>
<evidence type="ECO:0000259" key="8">
    <source>
        <dbReference type="PROSITE" id="PS50850"/>
    </source>
</evidence>
<name>A0A8J6HDL5_TENMO</name>
<evidence type="ECO:0000313" key="10">
    <source>
        <dbReference type="Proteomes" id="UP000719412"/>
    </source>
</evidence>
<dbReference type="Pfam" id="PF00083">
    <property type="entry name" value="Sugar_tr"/>
    <property type="match status" value="1"/>
</dbReference>
<evidence type="ECO:0000256" key="4">
    <source>
        <dbReference type="ARBA" id="ARBA00022989"/>
    </source>
</evidence>
<proteinExistence type="predicted"/>
<dbReference type="InterPro" id="IPR036259">
    <property type="entry name" value="MFS_trans_sf"/>
</dbReference>
<evidence type="ECO:0000256" key="2">
    <source>
        <dbReference type="ARBA" id="ARBA00022448"/>
    </source>
</evidence>
<keyword evidence="4 7" id="KW-1133">Transmembrane helix</keyword>
<feature type="transmembrane region" description="Helical" evidence="7">
    <location>
        <begin position="110"/>
        <end position="136"/>
    </location>
</feature>
<gene>
    <name evidence="9" type="ORF">GEV33_010271</name>
</gene>
<dbReference type="PROSITE" id="PS50850">
    <property type="entry name" value="MFS"/>
    <property type="match status" value="1"/>
</dbReference>
<keyword evidence="2" id="KW-0813">Transport</keyword>
<feature type="transmembrane region" description="Helical" evidence="7">
    <location>
        <begin position="12"/>
        <end position="35"/>
    </location>
</feature>
<dbReference type="PANTHER" id="PTHR23503">
    <property type="entry name" value="SOLUTE CARRIER FAMILY 2"/>
    <property type="match status" value="1"/>
</dbReference>
<dbReference type="AlphaFoldDB" id="A0A8J6HDL5"/>
<dbReference type="Proteomes" id="UP000719412">
    <property type="component" value="Unassembled WGS sequence"/>
</dbReference>
<reference evidence="9" key="1">
    <citation type="journal article" date="2020" name="J Insects Food Feed">
        <title>The yellow mealworm (Tenebrio molitor) genome: a resource for the emerging insects as food and feed industry.</title>
        <authorList>
            <person name="Eriksson T."/>
            <person name="Andere A."/>
            <person name="Kelstrup H."/>
            <person name="Emery V."/>
            <person name="Picard C."/>
        </authorList>
    </citation>
    <scope>NUCLEOTIDE SEQUENCE</scope>
    <source>
        <strain evidence="9">Stoneville</strain>
        <tissue evidence="9">Whole head</tissue>
    </source>
</reference>
<evidence type="ECO:0000313" key="9">
    <source>
        <dbReference type="EMBL" id="KAH0812518.1"/>
    </source>
</evidence>
<sequence>MLPLTDLNKRFVFVLISVCLVGAFHHGFHIGVFNICHKPIEKWLIQVRETKSEKDAQLTSWIVMTMFPAGCCLGALFSNCRFGHKKIVFYISLLTIGSQVVLNMCREFKSYMMLVMGRFFLGVSAGVCAALAPMYLWDVAPEAWRRVVMVFFQLFISLAMVISQLLGFFMASTNWIIVLVIAVVPVAIGTLALKFCPESPRYVFIMRKNEMKAMMILVWFKNTLDISKHMDEIRNEEDLVKAMPEADLSNIWSKKLLFCFVVVVSEQLCGSSVFIYYSSEILQDVGFDENVSYSVTVGMGWAMLCGTVLALVSIETLKPKILLLISLGLMFLITLVLTIAMFFNLNHDNKEWVSGATVASVVLFGLAYGIGVAHVRWLVIAENFNFLVRPFVAALLFPVNFLISAAVVQMFLAMTVLSDLEPLRGSSNKKKNVVFNSFVCKWAFFGTRFTGPLMSKKPSLHKNSLNNILF</sequence>
<dbReference type="PRINTS" id="PR00171">
    <property type="entry name" value="SUGRTRNSPORT"/>
</dbReference>
<dbReference type="InterPro" id="IPR020846">
    <property type="entry name" value="MFS_dom"/>
</dbReference>
<accession>A0A8J6HDL5</accession>
<feature type="transmembrane region" description="Helical" evidence="7">
    <location>
        <begin position="256"/>
        <end position="279"/>
    </location>
</feature>
<dbReference type="PANTHER" id="PTHR23503:SF8">
    <property type="entry name" value="FACILITATED GLUCOSE TRANSPORTER PROTEIN 1"/>
    <property type="match status" value="1"/>
</dbReference>
<comment type="subcellular location">
    <subcellularLocation>
        <location evidence="1">Membrane</location>
        <topology evidence="1">Multi-pass membrane protein</topology>
    </subcellularLocation>
</comment>
<organism evidence="9 10">
    <name type="scientific">Tenebrio molitor</name>
    <name type="common">Yellow mealworm beetle</name>
    <dbReference type="NCBI Taxonomy" id="7067"/>
    <lineage>
        <taxon>Eukaryota</taxon>
        <taxon>Metazoa</taxon>
        <taxon>Ecdysozoa</taxon>
        <taxon>Arthropoda</taxon>
        <taxon>Hexapoda</taxon>
        <taxon>Insecta</taxon>
        <taxon>Pterygota</taxon>
        <taxon>Neoptera</taxon>
        <taxon>Endopterygota</taxon>
        <taxon>Coleoptera</taxon>
        <taxon>Polyphaga</taxon>
        <taxon>Cucujiformia</taxon>
        <taxon>Tenebrionidae</taxon>
        <taxon>Tenebrio</taxon>
    </lineage>
</organism>
<feature type="transmembrane region" description="Helical" evidence="7">
    <location>
        <begin position="58"/>
        <end position="80"/>
    </location>
</feature>
<feature type="transmembrane region" description="Helical" evidence="7">
    <location>
        <begin position="355"/>
        <end position="379"/>
    </location>
</feature>
<keyword evidence="3 7" id="KW-0812">Transmembrane</keyword>
<evidence type="ECO:0000256" key="6">
    <source>
        <dbReference type="ARBA" id="ARBA00023180"/>
    </source>
</evidence>
<keyword evidence="10" id="KW-1185">Reference proteome</keyword>
<evidence type="ECO:0000256" key="5">
    <source>
        <dbReference type="ARBA" id="ARBA00023136"/>
    </source>
</evidence>
<feature type="transmembrane region" description="Helical" evidence="7">
    <location>
        <begin position="321"/>
        <end position="343"/>
    </location>
</feature>
<dbReference type="SUPFAM" id="SSF103473">
    <property type="entry name" value="MFS general substrate transporter"/>
    <property type="match status" value="1"/>
</dbReference>
<feature type="transmembrane region" description="Helical" evidence="7">
    <location>
        <begin position="391"/>
        <end position="413"/>
    </location>
</feature>
<dbReference type="EMBL" id="JABDTM020025980">
    <property type="protein sequence ID" value="KAH0812518.1"/>
    <property type="molecule type" value="Genomic_DNA"/>
</dbReference>
<keyword evidence="6" id="KW-0325">Glycoprotein</keyword>
<evidence type="ECO:0000256" key="3">
    <source>
        <dbReference type="ARBA" id="ARBA00022692"/>
    </source>
</evidence>
<feature type="transmembrane region" description="Helical" evidence="7">
    <location>
        <begin position="175"/>
        <end position="196"/>
    </location>
</feature>
<dbReference type="InterPro" id="IPR045263">
    <property type="entry name" value="GLUT"/>
</dbReference>
<dbReference type="InterPro" id="IPR005828">
    <property type="entry name" value="MFS_sugar_transport-like"/>
</dbReference>
<dbReference type="GO" id="GO:0016020">
    <property type="term" value="C:membrane"/>
    <property type="evidence" value="ECO:0007669"/>
    <property type="project" value="UniProtKB-SubCell"/>
</dbReference>
<dbReference type="GO" id="GO:0015149">
    <property type="term" value="F:hexose transmembrane transporter activity"/>
    <property type="evidence" value="ECO:0007669"/>
    <property type="project" value="TreeGrafter"/>
</dbReference>
<evidence type="ECO:0000256" key="1">
    <source>
        <dbReference type="ARBA" id="ARBA00004141"/>
    </source>
</evidence>
<comment type="caution">
    <text evidence="9">The sequence shown here is derived from an EMBL/GenBank/DDBJ whole genome shotgun (WGS) entry which is preliminary data.</text>
</comment>
<feature type="domain" description="Major facilitator superfamily (MFS) profile" evidence="8">
    <location>
        <begin position="15"/>
        <end position="470"/>
    </location>
</feature>
<keyword evidence="5 7" id="KW-0472">Membrane</keyword>
<dbReference type="Gene3D" id="1.20.1250.20">
    <property type="entry name" value="MFS general substrate transporter like domains"/>
    <property type="match status" value="1"/>
</dbReference>
<feature type="transmembrane region" description="Helical" evidence="7">
    <location>
        <begin position="291"/>
        <end position="314"/>
    </location>
</feature>
<reference evidence="9" key="2">
    <citation type="submission" date="2021-08" db="EMBL/GenBank/DDBJ databases">
        <authorList>
            <person name="Eriksson T."/>
        </authorList>
    </citation>
    <scope>NUCLEOTIDE SEQUENCE</scope>
    <source>
        <strain evidence="9">Stoneville</strain>
        <tissue evidence="9">Whole head</tissue>
    </source>
</reference>